<dbReference type="PRINTS" id="PR00167">
    <property type="entry name" value="CACHANNEL"/>
</dbReference>
<feature type="region of interest" description="Disordered" evidence="32">
    <location>
        <begin position="799"/>
        <end position="830"/>
    </location>
</feature>
<comment type="similarity">
    <text evidence="25">Belongs to the calcium channel alpha-1 subunit (TC 1.A.1.11) family. CACNA1C subfamily.</text>
</comment>
<dbReference type="AlphaFoldDB" id="A0AA35KZ35"/>
<evidence type="ECO:0000256" key="6">
    <source>
        <dbReference type="ARBA" id="ARBA00022553"/>
    </source>
</evidence>
<feature type="domain" description="Voltage-dependent calcium channel alpha-1 subunit IQ" evidence="34">
    <location>
        <begin position="308"/>
        <end position="342"/>
    </location>
</feature>
<feature type="transmembrane region" description="Helical" evidence="33">
    <location>
        <begin position="151"/>
        <end position="174"/>
    </location>
</feature>
<keyword evidence="9 33" id="KW-0812">Transmembrane</keyword>
<keyword evidence="4" id="KW-0813">Transport</keyword>
<keyword evidence="36" id="KW-1185">Reference proteome</keyword>
<dbReference type="FunFam" id="1.10.238.10:FF:000063">
    <property type="entry name" value="Voltage-dependent N-type calcium channel subunit alpha"/>
    <property type="match status" value="1"/>
</dbReference>
<evidence type="ECO:0000256" key="32">
    <source>
        <dbReference type="SAM" id="MobiDB-lite"/>
    </source>
</evidence>
<proteinExistence type="inferred from homology"/>
<reference evidence="35" key="1">
    <citation type="submission" date="2022-12" db="EMBL/GenBank/DDBJ databases">
        <authorList>
            <person name="Alioto T."/>
            <person name="Alioto T."/>
            <person name="Gomez Garrido J."/>
        </authorList>
    </citation>
    <scope>NUCLEOTIDE SEQUENCE</scope>
</reference>
<dbReference type="FunFam" id="1.10.287.70:FF:000009">
    <property type="entry name" value="Voltage-dependent L-type calcium channel subunit alpha"/>
    <property type="match status" value="1"/>
</dbReference>
<comment type="catalytic activity">
    <reaction evidence="29">
        <text>Ca(2+)(in) = Ca(2+)(out)</text>
        <dbReference type="Rhea" id="RHEA:29671"/>
        <dbReference type="ChEBI" id="CHEBI:29108"/>
    </reaction>
</comment>
<evidence type="ECO:0000256" key="1">
    <source>
        <dbReference type="ARBA" id="ARBA00004279"/>
    </source>
</evidence>
<dbReference type="GO" id="GO:0098703">
    <property type="term" value="P:calcium ion import across plasma membrane"/>
    <property type="evidence" value="ECO:0007669"/>
    <property type="project" value="TreeGrafter"/>
</dbReference>
<dbReference type="Gene3D" id="1.10.287.70">
    <property type="match status" value="1"/>
</dbReference>
<feature type="compositionally biased region" description="Low complexity" evidence="32">
    <location>
        <begin position="449"/>
        <end position="474"/>
    </location>
</feature>
<evidence type="ECO:0000256" key="28">
    <source>
        <dbReference type="ARBA" id="ARBA00034112"/>
    </source>
</evidence>
<evidence type="ECO:0000256" key="4">
    <source>
        <dbReference type="ARBA" id="ARBA00022448"/>
    </source>
</evidence>
<dbReference type="GO" id="GO:0005516">
    <property type="term" value="F:calmodulin binding"/>
    <property type="evidence" value="ECO:0007669"/>
    <property type="project" value="UniProtKB-KW"/>
</dbReference>
<dbReference type="GO" id="GO:0005891">
    <property type="term" value="C:voltage-gated calcium channel complex"/>
    <property type="evidence" value="ECO:0007669"/>
    <property type="project" value="InterPro"/>
</dbReference>
<accession>A0AA35KZ35</accession>
<dbReference type="Pfam" id="PF00520">
    <property type="entry name" value="Ion_trans"/>
    <property type="match status" value="1"/>
</dbReference>
<evidence type="ECO:0000256" key="29">
    <source>
        <dbReference type="ARBA" id="ARBA00036634"/>
    </source>
</evidence>
<dbReference type="GO" id="GO:0098839">
    <property type="term" value="C:postsynaptic density membrane"/>
    <property type="evidence" value="ECO:0007669"/>
    <property type="project" value="UniProtKB-SubCell"/>
</dbReference>
<dbReference type="InterPro" id="IPR014873">
    <property type="entry name" value="VDCC_a1su_IQ"/>
</dbReference>
<sequence length="830" mass="93081">MTKQQEVMSKMENAEENSRISITFFRLFRVMRLVKLLSRGEGIRTLLWTFIKSFQALPYVALLIVMLFFIYAVIGMQVFGKIALNDTTDINRNNNFQTFPQAVLLLFRCATGEAWQEIMLACLPDKKCDPESLESNNSTEGDHSCGSSFAIFYFISFYMLCAFLIINLFVAVIMDNFDYLTRDWSILGPHHLDEFKRIWAEYDPEAKGRIKHLDVVTLLRRIQPPLGFGKLCPHRVACKRLVSMNMPLNSDGTVMFNATLFALVRTALRIKTEGNLEQANEELRAIIKKIWKRTSMKLLDQVVPPAGDDEVTVGKFYATFLIQEYFRKFKKRKEQGLVGKPSQRNALSLQAGLRTLHDIGPEIRRAISGDLTAEEELDKAMKEAVSAASEDDIFRRAGGLFGNHVGYYQSDGRSSFPQTFTTQRPLHINKSSSNQGDTESPSHEKLVDSTFTPSSYSSSGSNANINNANNTALSRFPSPPSYPSTVSTVEGHGTPLSPTARIQEVPWKLGCRRSCSRDSQVAIVCEEETCQEEEKYDEQLNEEIEYCGEPKLVPTEMLSCKDDEHRQLTPPENNIRYSPKSGFLHSSSLSRRASFHLECLKRQKNQGTEVPQKTAVPLHVVHHQALAVAGLSPLLQRSHSPLRSSRSCATPPATPCIQDWLQQPIKTLRLEGEESNEKLNNSFPSIHCSSLYSDSPSSSSTRKARPVSLTVPSQTRECGRQFHGSANSLVEAVLISEGLVQFAQDPKFIEVTTQELADACDLTIEEMENAADNILNGNSKPSPNGNLLPFVNCRDPGQDCMGEKEETAQNPDCRKSQEEPKDSRIYISSL</sequence>
<dbReference type="Pfam" id="PF16905">
    <property type="entry name" value="GPHH"/>
    <property type="match status" value="1"/>
</dbReference>
<keyword evidence="15 33" id="KW-1133">Transmembrane helix</keyword>
<evidence type="ECO:0000256" key="8">
    <source>
        <dbReference type="ARBA" id="ARBA00022673"/>
    </source>
</evidence>
<keyword evidence="12 31" id="KW-0106">Calcium</keyword>
<dbReference type="InterPro" id="IPR031649">
    <property type="entry name" value="GPHH_dom"/>
</dbReference>
<keyword evidence="8 31" id="KW-0107">Calcium channel</keyword>
<evidence type="ECO:0000256" key="26">
    <source>
        <dbReference type="ARBA" id="ARBA00024095"/>
    </source>
</evidence>
<keyword evidence="5" id="KW-1003">Cell membrane</keyword>
<dbReference type="InterPro" id="IPR031688">
    <property type="entry name" value="CAC1F_C"/>
</dbReference>
<dbReference type="InterPro" id="IPR002077">
    <property type="entry name" value="VDCCAlpha1"/>
</dbReference>
<evidence type="ECO:0000256" key="10">
    <source>
        <dbReference type="ARBA" id="ARBA00022723"/>
    </source>
</evidence>
<evidence type="ECO:0000256" key="9">
    <source>
        <dbReference type="ARBA" id="ARBA00022692"/>
    </source>
</evidence>
<evidence type="ECO:0000313" key="36">
    <source>
        <dbReference type="Proteomes" id="UP001178461"/>
    </source>
</evidence>
<dbReference type="InterPro" id="IPR005451">
    <property type="entry name" value="VDCC_L_a1csu"/>
</dbReference>
<evidence type="ECO:0000256" key="30">
    <source>
        <dbReference type="ARBA" id="ARBA00045450"/>
    </source>
</evidence>
<dbReference type="PRINTS" id="PR01635">
    <property type="entry name" value="LVDCCALPHA1C"/>
</dbReference>
<evidence type="ECO:0000256" key="27">
    <source>
        <dbReference type="ARBA" id="ARBA00030570"/>
    </source>
</evidence>
<keyword evidence="10" id="KW-0479">Metal-binding</keyword>
<keyword evidence="6" id="KW-0597">Phosphoprotein</keyword>
<organism evidence="35 36">
    <name type="scientific">Podarcis lilfordi</name>
    <name type="common">Lilford's wall lizard</name>
    <dbReference type="NCBI Taxonomy" id="74358"/>
    <lineage>
        <taxon>Eukaryota</taxon>
        <taxon>Metazoa</taxon>
        <taxon>Chordata</taxon>
        <taxon>Craniata</taxon>
        <taxon>Vertebrata</taxon>
        <taxon>Euteleostomi</taxon>
        <taxon>Lepidosauria</taxon>
        <taxon>Squamata</taxon>
        <taxon>Bifurcata</taxon>
        <taxon>Unidentata</taxon>
        <taxon>Episquamata</taxon>
        <taxon>Laterata</taxon>
        <taxon>Lacertibaenia</taxon>
        <taxon>Lacertidae</taxon>
        <taxon>Podarcis</taxon>
    </lineage>
</organism>
<keyword evidence="17" id="KW-0406">Ion transport</keyword>
<evidence type="ECO:0000256" key="7">
    <source>
        <dbReference type="ARBA" id="ARBA00022568"/>
    </source>
</evidence>
<evidence type="ECO:0000256" key="14">
    <source>
        <dbReference type="ARBA" id="ARBA00022882"/>
    </source>
</evidence>
<evidence type="ECO:0000256" key="13">
    <source>
        <dbReference type="ARBA" id="ARBA00022860"/>
    </source>
</evidence>
<gene>
    <name evidence="35" type="ORF">PODLI_1B041904</name>
</gene>
<dbReference type="PANTHER" id="PTHR45628">
    <property type="entry name" value="VOLTAGE-DEPENDENT CALCIUM CHANNEL TYPE A SUBUNIT ALPHA-1"/>
    <property type="match status" value="1"/>
</dbReference>
<evidence type="ECO:0000256" key="25">
    <source>
        <dbReference type="ARBA" id="ARBA00024028"/>
    </source>
</evidence>
<dbReference type="InterPro" id="IPR050599">
    <property type="entry name" value="VDCC_alpha-1_subunit"/>
</dbReference>
<keyword evidence="23" id="KW-0407">Ion channel</keyword>
<evidence type="ECO:0000256" key="11">
    <source>
        <dbReference type="ARBA" id="ARBA00022737"/>
    </source>
</evidence>
<keyword evidence="20" id="KW-0325">Glycoprotein</keyword>
<evidence type="ECO:0000256" key="16">
    <source>
        <dbReference type="ARBA" id="ARBA00023018"/>
    </source>
</evidence>
<evidence type="ECO:0000256" key="21">
    <source>
        <dbReference type="ARBA" id="ARBA00023257"/>
    </source>
</evidence>
<evidence type="ECO:0000256" key="5">
    <source>
        <dbReference type="ARBA" id="ARBA00022475"/>
    </source>
</evidence>
<evidence type="ECO:0000256" key="24">
    <source>
        <dbReference type="ARBA" id="ARBA00024012"/>
    </source>
</evidence>
<dbReference type="GO" id="GO:0030315">
    <property type="term" value="C:T-tubule"/>
    <property type="evidence" value="ECO:0007669"/>
    <property type="project" value="UniProtKB-SubCell"/>
</dbReference>
<feature type="compositionally biased region" description="Basic and acidic residues" evidence="32">
    <location>
        <begin position="801"/>
        <end position="824"/>
    </location>
</feature>
<keyword evidence="13" id="KW-0112">Calmodulin-binding</keyword>
<evidence type="ECO:0000256" key="33">
    <source>
        <dbReference type="SAM" id="Phobius"/>
    </source>
</evidence>
<dbReference type="SUPFAM" id="SSF81324">
    <property type="entry name" value="Voltage-gated potassium channels"/>
    <property type="match status" value="1"/>
</dbReference>
<protein>
    <recommendedName>
        <fullName evidence="26">Voltage-dependent L-type calcium channel subunit alpha-1C</fullName>
    </recommendedName>
    <alternativeName>
        <fullName evidence="27">Voltage-gated calcium channel subunit alpha Cav1.2</fullName>
    </alternativeName>
</protein>
<feature type="transmembrane region" description="Helical" evidence="33">
    <location>
        <begin position="56"/>
        <end position="74"/>
    </location>
</feature>
<evidence type="ECO:0000259" key="34">
    <source>
        <dbReference type="SMART" id="SM01062"/>
    </source>
</evidence>
<feature type="compositionally biased region" description="Polar residues" evidence="32">
    <location>
        <begin position="427"/>
        <end position="439"/>
    </location>
</feature>
<dbReference type="InterPro" id="IPR005821">
    <property type="entry name" value="Ion_trans_dom"/>
</dbReference>
<dbReference type="Proteomes" id="UP001178461">
    <property type="component" value="Chromosome 10"/>
</dbReference>
<dbReference type="SMART" id="SM01062">
    <property type="entry name" value="Ca_chan_IQ"/>
    <property type="match status" value="1"/>
</dbReference>
<evidence type="ECO:0000256" key="22">
    <source>
        <dbReference type="ARBA" id="ARBA00023273"/>
    </source>
</evidence>
<dbReference type="GO" id="GO:0043204">
    <property type="term" value="C:perikaryon"/>
    <property type="evidence" value="ECO:0007669"/>
    <property type="project" value="UniProtKB-SubCell"/>
</dbReference>
<keyword evidence="22" id="KW-0966">Cell projection</keyword>
<comment type="subcellular location">
    <subcellularLocation>
        <location evidence="24">Cell membrane</location>
        <location evidence="24">Sarcolemma</location>
        <location evidence="24">T-tubule</location>
    </subcellularLocation>
    <subcellularLocation>
        <location evidence="3">Cell membrane</location>
        <topology evidence="3">Multi-pass membrane protein</topology>
    </subcellularLocation>
    <subcellularLocation>
        <location evidence="1">Cell projection</location>
        <location evidence="1">Dendrite</location>
    </subcellularLocation>
    <subcellularLocation>
        <location evidence="31">Membrane</location>
        <topology evidence="31">Multi-pass membrane protein</topology>
    </subcellularLocation>
    <subcellularLocation>
        <location evidence="2">Perikaryon</location>
    </subcellularLocation>
    <subcellularLocation>
        <location evidence="28">Postsynaptic density membrane</location>
    </subcellularLocation>
</comment>
<evidence type="ECO:0000256" key="23">
    <source>
        <dbReference type="ARBA" id="ARBA00023303"/>
    </source>
</evidence>
<dbReference type="GO" id="GO:0030425">
    <property type="term" value="C:dendrite"/>
    <property type="evidence" value="ECO:0007669"/>
    <property type="project" value="UniProtKB-SubCell"/>
</dbReference>
<evidence type="ECO:0000256" key="12">
    <source>
        <dbReference type="ARBA" id="ARBA00022837"/>
    </source>
</evidence>
<dbReference type="GO" id="GO:0046872">
    <property type="term" value="F:metal ion binding"/>
    <property type="evidence" value="ECO:0007669"/>
    <property type="project" value="UniProtKB-KW"/>
</dbReference>
<evidence type="ECO:0000256" key="18">
    <source>
        <dbReference type="ARBA" id="ARBA00023136"/>
    </source>
</evidence>
<dbReference type="EMBL" id="OX395135">
    <property type="protein sequence ID" value="CAI5786364.1"/>
    <property type="molecule type" value="Genomic_DNA"/>
</dbReference>
<evidence type="ECO:0000256" key="20">
    <source>
        <dbReference type="ARBA" id="ARBA00023180"/>
    </source>
</evidence>
<keyword evidence="18 33" id="KW-0472">Membrane</keyword>
<evidence type="ECO:0000256" key="2">
    <source>
        <dbReference type="ARBA" id="ARBA00004484"/>
    </source>
</evidence>
<dbReference type="Pfam" id="PF08763">
    <property type="entry name" value="Ca_chan_IQ"/>
    <property type="match status" value="1"/>
</dbReference>
<dbReference type="Gene3D" id="6.10.250.2180">
    <property type="match status" value="1"/>
</dbReference>
<keyword evidence="11" id="KW-0677">Repeat</keyword>
<name>A0AA35KZ35_9SAUR</name>
<comment type="function">
    <text evidence="30">Pore-forming, alpha-1C subunit of the voltage-gated calcium channel that gives rise to L-type calcium currents. Mediates influx of calcium ions into the cytoplasm, and thereby triggers calcium release from the sarcoplasm. Plays an important role in excitation-contraction coupling in the heart. Required for normal heart development and normal regulation of heart rhythm. Required for normal contraction of smooth muscle cells in blood vessels and in the intestine. Essential for normal blood pressure regulation via its role in the contraction of arterial smooth muscle cells. Long-lasting (L-type) calcium channels belong to the 'high-voltage activated' (HVA) group.</text>
</comment>
<evidence type="ECO:0000256" key="19">
    <source>
        <dbReference type="ARBA" id="ARBA00023157"/>
    </source>
</evidence>
<keyword evidence="14 31" id="KW-0851">Voltage-gated channel</keyword>
<dbReference type="GO" id="GO:0008331">
    <property type="term" value="F:high voltage-gated calcium channel activity"/>
    <property type="evidence" value="ECO:0007669"/>
    <property type="project" value="TreeGrafter"/>
</dbReference>
<dbReference type="PANTHER" id="PTHR45628:SF10">
    <property type="entry name" value="VOLTAGE-DEPENDENT L-TYPE CALCIUM CHANNEL SUBUNIT ALPHA-1C"/>
    <property type="match status" value="1"/>
</dbReference>
<keyword evidence="19" id="KW-1015">Disulfide bond</keyword>
<keyword evidence="16" id="KW-0770">Synapse</keyword>
<evidence type="ECO:0000256" key="15">
    <source>
        <dbReference type="ARBA" id="ARBA00022989"/>
    </source>
</evidence>
<evidence type="ECO:0000256" key="31">
    <source>
        <dbReference type="RuleBase" id="RU003808"/>
    </source>
</evidence>
<keyword evidence="7 31" id="KW-0109">Calcium transport</keyword>
<dbReference type="Pfam" id="PF16885">
    <property type="entry name" value="CAC1F_C"/>
    <property type="match status" value="1"/>
</dbReference>
<feature type="region of interest" description="Disordered" evidence="32">
    <location>
        <begin position="427"/>
        <end position="498"/>
    </location>
</feature>
<evidence type="ECO:0000256" key="3">
    <source>
        <dbReference type="ARBA" id="ARBA00004651"/>
    </source>
</evidence>
<keyword evidence="21" id="KW-0628">Postsynaptic cell membrane</keyword>
<evidence type="ECO:0000256" key="17">
    <source>
        <dbReference type="ARBA" id="ARBA00023065"/>
    </source>
</evidence>
<evidence type="ECO:0000313" key="35">
    <source>
        <dbReference type="EMBL" id="CAI5786364.1"/>
    </source>
</evidence>